<sequence>MKGHFFSILVCIVGGAVQTTADEVPADGGMLFEKHCARCHGTDGTGNGNASGNLNTRPPDLTKIAARRDGVWPMLEVMSIVDGYTKQTTPREEMPLISALTDGPVVEFDTGNGLFTEVPARLIAVANYLESIQSPKPERYVP</sequence>
<evidence type="ECO:0000256" key="4">
    <source>
        <dbReference type="PROSITE-ProRule" id="PRU00433"/>
    </source>
</evidence>
<keyword evidence="1 4" id="KW-0349">Heme</keyword>
<dbReference type="SUPFAM" id="SSF46626">
    <property type="entry name" value="Cytochrome c"/>
    <property type="match status" value="1"/>
</dbReference>
<feature type="domain" description="Cytochrome c" evidence="5">
    <location>
        <begin position="23"/>
        <end position="133"/>
    </location>
</feature>
<evidence type="ECO:0000256" key="3">
    <source>
        <dbReference type="ARBA" id="ARBA00023004"/>
    </source>
</evidence>
<comment type="caution">
    <text evidence="6">The sequence shown here is derived from an EMBL/GenBank/DDBJ whole genome shotgun (WGS) entry which is preliminary data.</text>
</comment>
<accession>A0ABW3IJU9</accession>
<evidence type="ECO:0000256" key="1">
    <source>
        <dbReference type="ARBA" id="ARBA00022617"/>
    </source>
</evidence>
<name>A0ABW3IJU9_9RHOB</name>
<proteinExistence type="predicted"/>
<dbReference type="InterPro" id="IPR036909">
    <property type="entry name" value="Cyt_c-like_dom_sf"/>
</dbReference>
<protein>
    <submittedName>
        <fullName evidence="6">C-type cytochrome</fullName>
    </submittedName>
</protein>
<gene>
    <name evidence="6" type="ORF">ACFQ2S_01300</name>
</gene>
<keyword evidence="7" id="KW-1185">Reference proteome</keyword>
<keyword evidence="3 4" id="KW-0408">Iron</keyword>
<evidence type="ECO:0000256" key="2">
    <source>
        <dbReference type="ARBA" id="ARBA00022723"/>
    </source>
</evidence>
<evidence type="ECO:0000259" key="5">
    <source>
        <dbReference type="PROSITE" id="PS51007"/>
    </source>
</evidence>
<evidence type="ECO:0000313" key="7">
    <source>
        <dbReference type="Proteomes" id="UP001597108"/>
    </source>
</evidence>
<reference evidence="7" key="1">
    <citation type="journal article" date="2019" name="Int. J. Syst. Evol. Microbiol.">
        <title>The Global Catalogue of Microorganisms (GCM) 10K type strain sequencing project: providing services to taxonomists for standard genome sequencing and annotation.</title>
        <authorList>
            <consortium name="The Broad Institute Genomics Platform"/>
            <consortium name="The Broad Institute Genome Sequencing Center for Infectious Disease"/>
            <person name="Wu L."/>
            <person name="Ma J."/>
        </authorList>
    </citation>
    <scope>NUCLEOTIDE SEQUENCE [LARGE SCALE GENOMIC DNA]</scope>
    <source>
        <strain evidence="7">CCUG 60524</strain>
    </source>
</reference>
<keyword evidence="2 4" id="KW-0479">Metal-binding</keyword>
<dbReference type="InterPro" id="IPR009056">
    <property type="entry name" value="Cyt_c-like_dom"/>
</dbReference>
<dbReference type="EMBL" id="JBHTJT010000005">
    <property type="protein sequence ID" value="MFD0978274.1"/>
    <property type="molecule type" value="Genomic_DNA"/>
</dbReference>
<evidence type="ECO:0000313" key="6">
    <source>
        <dbReference type="EMBL" id="MFD0978274.1"/>
    </source>
</evidence>
<dbReference type="PROSITE" id="PS51007">
    <property type="entry name" value="CYTC"/>
    <property type="match status" value="1"/>
</dbReference>
<dbReference type="Gene3D" id="1.10.760.10">
    <property type="entry name" value="Cytochrome c-like domain"/>
    <property type="match status" value="1"/>
</dbReference>
<organism evidence="6 7">
    <name type="scientific">Tropicimonas aquimaris</name>
    <dbReference type="NCBI Taxonomy" id="914152"/>
    <lineage>
        <taxon>Bacteria</taxon>
        <taxon>Pseudomonadati</taxon>
        <taxon>Pseudomonadota</taxon>
        <taxon>Alphaproteobacteria</taxon>
        <taxon>Rhodobacterales</taxon>
        <taxon>Roseobacteraceae</taxon>
        <taxon>Tropicimonas</taxon>
    </lineage>
</organism>
<dbReference type="Proteomes" id="UP001597108">
    <property type="component" value="Unassembled WGS sequence"/>
</dbReference>
<dbReference type="RefSeq" id="WP_082739342.1">
    <property type="nucleotide sequence ID" value="NZ_JBHTJT010000005.1"/>
</dbReference>
<dbReference type="Pfam" id="PF00034">
    <property type="entry name" value="Cytochrom_C"/>
    <property type="match status" value="1"/>
</dbReference>